<reference evidence="3 4" key="1">
    <citation type="submission" date="2024-05" db="EMBL/GenBank/DDBJ databases">
        <authorList>
            <person name="Wallberg A."/>
        </authorList>
    </citation>
    <scope>NUCLEOTIDE SEQUENCE [LARGE SCALE GENOMIC DNA]</scope>
</reference>
<keyword evidence="2" id="KW-0472">Membrane</keyword>
<dbReference type="EMBL" id="CAXKWB010015943">
    <property type="protein sequence ID" value="CAL4114873.1"/>
    <property type="molecule type" value="Genomic_DNA"/>
</dbReference>
<organism evidence="3 4">
    <name type="scientific">Meganyctiphanes norvegica</name>
    <name type="common">Northern krill</name>
    <name type="synonym">Thysanopoda norvegica</name>
    <dbReference type="NCBI Taxonomy" id="48144"/>
    <lineage>
        <taxon>Eukaryota</taxon>
        <taxon>Metazoa</taxon>
        <taxon>Ecdysozoa</taxon>
        <taxon>Arthropoda</taxon>
        <taxon>Crustacea</taxon>
        <taxon>Multicrustacea</taxon>
        <taxon>Malacostraca</taxon>
        <taxon>Eumalacostraca</taxon>
        <taxon>Eucarida</taxon>
        <taxon>Euphausiacea</taxon>
        <taxon>Euphausiidae</taxon>
        <taxon>Meganyctiphanes</taxon>
    </lineage>
</organism>
<comment type="caution">
    <text evidence="3">The sequence shown here is derived from an EMBL/GenBank/DDBJ whole genome shotgun (WGS) entry which is preliminary data.</text>
</comment>
<feature type="compositionally biased region" description="Low complexity" evidence="1">
    <location>
        <begin position="160"/>
        <end position="169"/>
    </location>
</feature>
<keyword evidence="4" id="KW-1185">Reference proteome</keyword>
<feature type="transmembrane region" description="Helical" evidence="2">
    <location>
        <begin position="6"/>
        <end position="23"/>
    </location>
</feature>
<accession>A0AAV2R6N2</accession>
<dbReference type="AlphaFoldDB" id="A0AAV2R6N2"/>
<dbReference type="Proteomes" id="UP001497623">
    <property type="component" value="Unassembled WGS sequence"/>
</dbReference>
<feature type="non-terminal residue" evidence="3">
    <location>
        <position position="1"/>
    </location>
</feature>
<evidence type="ECO:0000313" key="3">
    <source>
        <dbReference type="EMBL" id="CAL4114873.1"/>
    </source>
</evidence>
<evidence type="ECO:0000256" key="2">
    <source>
        <dbReference type="SAM" id="Phobius"/>
    </source>
</evidence>
<name>A0AAV2R6N2_MEGNR</name>
<sequence>LLYSDDSITIMIIPIIIIIAALLNEGHSLQCYYCQDFSAEGAWTYDANCSENGYDGHVYDGDYGEITYCRTDIYSNGMVSRGLHTGDDSGSCLENHDTHGEYVSCFCQDELCNNDLCSECGGFTTTDVSTPGSTPLWTTTSPSVTTMPASVTTQPMESSTTTQPGDTTTKQPSEDLQCYTCVNCPTVGDNTALVSDPEYNTCFTMMFLDGNTVYRGGSTVVEEDGHCIMQTDSMTCFCTHDACNDQHAL</sequence>
<feature type="compositionally biased region" description="Polar residues" evidence="1">
    <location>
        <begin position="131"/>
        <end position="159"/>
    </location>
</feature>
<proteinExistence type="predicted"/>
<feature type="region of interest" description="Disordered" evidence="1">
    <location>
        <begin position="131"/>
        <end position="173"/>
    </location>
</feature>
<keyword evidence="2" id="KW-0812">Transmembrane</keyword>
<gene>
    <name evidence="3" type="ORF">MNOR_LOCUS20534</name>
</gene>
<evidence type="ECO:0000313" key="4">
    <source>
        <dbReference type="Proteomes" id="UP001497623"/>
    </source>
</evidence>
<keyword evidence="2" id="KW-1133">Transmembrane helix</keyword>
<protein>
    <submittedName>
        <fullName evidence="3">Uncharacterized protein</fullName>
    </submittedName>
</protein>
<evidence type="ECO:0000256" key="1">
    <source>
        <dbReference type="SAM" id="MobiDB-lite"/>
    </source>
</evidence>